<evidence type="ECO:0000256" key="3">
    <source>
        <dbReference type="ARBA" id="ARBA00022475"/>
    </source>
</evidence>
<evidence type="ECO:0000256" key="8">
    <source>
        <dbReference type="RuleBase" id="RU003942"/>
    </source>
</evidence>
<feature type="transmembrane region" description="Helical" evidence="9">
    <location>
        <begin position="59"/>
        <end position="78"/>
    </location>
</feature>
<evidence type="ECO:0000256" key="2">
    <source>
        <dbReference type="ARBA" id="ARBA00022448"/>
    </source>
</evidence>
<dbReference type="GO" id="GO:0015199">
    <property type="term" value="F:amino-acid betaine transmembrane transporter activity"/>
    <property type="evidence" value="ECO:0007669"/>
    <property type="project" value="TreeGrafter"/>
</dbReference>
<dbReference type="GO" id="GO:0031460">
    <property type="term" value="P:glycine betaine transport"/>
    <property type="evidence" value="ECO:0007669"/>
    <property type="project" value="TreeGrafter"/>
</dbReference>
<dbReference type="InterPro" id="IPR000390">
    <property type="entry name" value="Small_drug/metabolite_transptr"/>
</dbReference>
<keyword evidence="6 9" id="KW-0472">Membrane</keyword>
<evidence type="ECO:0000256" key="1">
    <source>
        <dbReference type="ARBA" id="ARBA00004651"/>
    </source>
</evidence>
<dbReference type="PANTHER" id="PTHR30561:SF1">
    <property type="entry name" value="MULTIDRUG TRANSPORTER EMRE"/>
    <property type="match status" value="1"/>
</dbReference>
<dbReference type="InterPro" id="IPR045324">
    <property type="entry name" value="Small_multidrug_res"/>
</dbReference>
<dbReference type="FunFam" id="1.10.3730.20:FF:000001">
    <property type="entry name" value="Quaternary ammonium compound resistance transporter SugE"/>
    <property type="match status" value="1"/>
</dbReference>
<proteinExistence type="inferred from homology"/>
<dbReference type="EMBL" id="OX458332">
    <property type="protein sequence ID" value="CAI8811629.1"/>
    <property type="molecule type" value="Genomic_DNA"/>
</dbReference>
<dbReference type="Pfam" id="PF00893">
    <property type="entry name" value="Multi_Drug_Res"/>
    <property type="match status" value="1"/>
</dbReference>
<dbReference type="GO" id="GO:1990961">
    <property type="term" value="P:xenobiotic detoxification by transmembrane export across the plasma membrane"/>
    <property type="evidence" value="ECO:0007669"/>
    <property type="project" value="UniProtKB-ARBA"/>
</dbReference>
<evidence type="ECO:0000256" key="4">
    <source>
        <dbReference type="ARBA" id="ARBA00022692"/>
    </source>
</evidence>
<dbReference type="RefSeq" id="WP_017365551.1">
    <property type="nucleotide sequence ID" value="NZ_CP079097.1"/>
</dbReference>
<accession>A0AA35Y0R7</accession>
<organism evidence="10 11">
    <name type="scientific">Methylococcus capsulatus</name>
    <dbReference type="NCBI Taxonomy" id="414"/>
    <lineage>
        <taxon>Bacteria</taxon>
        <taxon>Pseudomonadati</taxon>
        <taxon>Pseudomonadota</taxon>
        <taxon>Gammaproteobacteria</taxon>
        <taxon>Methylococcales</taxon>
        <taxon>Methylococcaceae</taxon>
        <taxon>Methylococcus</taxon>
    </lineage>
</organism>
<evidence type="ECO:0000256" key="7">
    <source>
        <dbReference type="ARBA" id="ARBA00038032"/>
    </source>
</evidence>
<evidence type="ECO:0000256" key="9">
    <source>
        <dbReference type="SAM" id="Phobius"/>
    </source>
</evidence>
<comment type="subcellular location">
    <subcellularLocation>
        <location evidence="1 8">Cell membrane</location>
        <topology evidence="1 8">Multi-pass membrane protein</topology>
    </subcellularLocation>
</comment>
<feature type="transmembrane region" description="Helical" evidence="9">
    <location>
        <begin position="84"/>
        <end position="104"/>
    </location>
</feature>
<dbReference type="InterPro" id="IPR037185">
    <property type="entry name" value="EmrE-like"/>
</dbReference>
<dbReference type="GO" id="GO:0005886">
    <property type="term" value="C:plasma membrane"/>
    <property type="evidence" value="ECO:0007669"/>
    <property type="project" value="UniProtKB-SubCell"/>
</dbReference>
<keyword evidence="3" id="KW-1003">Cell membrane</keyword>
<protein>
    <submittedName>
        <fullName evidence="10">DLP12 prophage multidrug/betaine/choline efflux transporter EmrE</fullName>
    </submittedName>
</protein>
<keyword evidence="2" id="KW-0813">Transport</keyword>
<reference evidence="10" key="1">
    <citation type="submission" date="2023-03" db="EMBL/GenBank/DDBJ databases">
        <authorList>
            <person name="Pearce D."/>
        </authorList>
    </citation>
    <scope>NUCLEOTIDE SEQUENCE</scope>
    <source>
        <strain evidence="10">Mc</strain>
    </source>
</reference>
<keyword evidence="5 9" id="KW-1133">Transmembrane helix</keyword>
<dbReference type="SUPFAM" id="SSF103481">
    <property type="entry name" value="Multidrug resistance efflux transporter EmrE"/>
    <property type="match status" value="1"/>
</dbReference>
<dbReference type="Proteomes" id="UP001158598">
    <property type="component" value="Chromosome"/>
</dbReference>
<evidence type="ECO:0000313" key="10">
    <source>
        <dbReference type="EMBL" id="CAI8811629.1"/>
    </source>
</evidence>
<evidence type="ECO:0000256" key="6">
    <source>
        <dbReference type="ARBA" id="ARBA00023136"/>
    </source>
</evidence>
<dbReference type="PANTHER" id="PTHR30561">
    <property type="entry name" value="SMR FAMILY PROTON-DEPENDENT DRUG EFFLUX TRANSPORTER SUGE"/>
    <property type="match status" value="1"/>
</dbReference>
<dbReference type="GO" id="GO:0015220">
    <property type="term" value="F:choline transmembrane transporter activity"/>
    <property type="evidence" value="ECO:0007669"/>
    <property type="project" value="TreeGrafter"/>
</dbReference>
<dbReference type="Gene3D" id="1.10.3730.20">
    <property type="match status" value="1"/>
</dbReference>
<dbReference type="AlphaFoldDB" id="A0AA35Y0R7"/>
<comment type="similarity">
    <text evidence="7 8">Belongs to the drug/metabolite transporter (DMT) superfamily. Small multidrug resistance (SMR) (TC 2.A.7.1) family.</text>
</comment>
<gene>
    <name evidence="10" type="primary">emrE</name>
    <name evidence="10" type="ORF">MCNOR_1765</name>
</gene>
<dbReference type="GO" id="GO:0015297">
    <property type="term" value="F:antiporter activity"/>
    <property type="evidence" value="ECO:0007669"/>
    <property type="project" value="TreeGrafter"/>
</dbReference>
<name>A0AA35Y0R7_METCP</name>
<feature type="transmembrane region" description="Helical" evidence="9">
    <location>
        <begin position="29"/>
        <end position="47"/>
    </location>
</feature>
<keyword evidence="4 8" id="KW-0812">Transmembrane</keyword>
<evidence type="ECO:0000313" key="11">
    <source>
        <dbReference type="Proteomes" id="UP001158598"/>
    </source>
</evidence>
<evidence type="ECO:0000256" key="5">
    <source>
        <dbReference type="ARBA" id="ARBA00022989"/>
    </source>
</evidence>
<sequence>MPWIHLMIAIIGEVVGTSALKSTEGFSRFWPSVTVIAAYAVAFYFLSLTVDKIPVGISYAIWSALGIVLVSLIAWILHGQALDRPAIAGMGLIIAGVLVCTLWSKSASHG</sequence>